<organism evidence="1">
    <name type="scientific">Hexamita inflata</name>
    <dbReference type="NCBI Taxonomy" id="28002"/>
    <lineage>
        <taxon>Eukaryota</taxon>
        <taxon>Metamonada</taxon>
        <taxon>Diplomonadida</taxon>
        <taxon>Hexamitidae</taxon>
        <taxon>Hexamitinae</taxon>
        <taxon>Hexamita</taxon>
    </lineage>
</organism>
<dbReference type="EMBL" id="CATOUU010000697">
    <property type="protein sequence ID" value="CAI9942039.1"/>
    <property type="molecule type" value="Genomic_DNA"/>
</dbReference>
<protein>
    <submittedName>
        <fullName evidence="2">Hypothetical_protein</fullName>
    </submittedName>
</protein>
<sequence length="190" mass="22300">MSQVFNCLQLLLDSTFQPCSHRQLLYYSKVSATEKQQRPRKLCCYCQLSVYRLIKDSSGAILTIKLRWSLSCFNFVKRAKCPTSFNLIIVNTKYSRLVKSEITEIFDKVMKPRSSEVKFTINLKKQLYSAQFHLNLINASIIAQLSVRYLLFYFLKPQTQLCRNLTKEISEITIKLSFNTFKLVKYFNCI</sequence>
<gene>
    <name evidence="2" type="ORF">HINF_LOCUS13174</name>
    <name evidence="1" type="ORF">HINF_LOCUS29684</name>
</gene>
<proteinExistence type="predicted"/>
<reference evidence="2 3" key="2">
    <citation type="submission" date="2024-07" db="EMBL/GenBank/DDBJ databases">
        <authorList>
            <person name="Akdeniz Z."/>
        </authorList>
    </citation>
    <scope>NUCLEOTIDE SEQUENCE [LARGE SCALE GENOMIC DNA]</scope>
</reference>
<evidence type="ECO:0000313" key="3">
    <source>
        <dbReference type="Proteomes" id="UP001642409"/>
    </source>
</evidence>
<keyword evidence="3" id="KW-1185">Reference proteome</keyword>
<accession>A0AA86U5S4</accession>
<comment type="caution">
    <text evidence="1">The sequence shown here is derived from an EMBL/GenBank/DDBJ whole genome shotgun (WGS) entry which is preliminary data.</text>
</comment>
<name>A0AA86U5S4_9EUKA</name>
<dbReference type="AlphaFoldDB" id="A0AA86U5S4"/>
<reference evidence="1" key="1">
    <citation type="submission" date="2023-06" db="EMBL/GenBank/DDBJ databases">
        <authorList>
            <person name="Kurt Z."/>
        </authorList>
    </citation>
    <scope>NUCLEOTIDE SEQUENCE</scope>
</reference>
<dbReference type="EMBL" id="CAXDID020000030">
    <property type="protein sequence ID" value="CAL5993657.1"/>
    <property type="molecule type" value="Genomic_DNA"/>
</dbReference>
<evidence type="ECO:0000313" key="1">
    <source>
        <dbReference type="EMBL" id="CAI9942039.1"/>
    </source>
</evidence>
<dbReference type="Proteomes" id="UP001642409">
    <property type="component" value="Unassembled WGS sequence"/>
</dbReference>
<evidence type="ECO:0000313" key="2">
    <source>
        <dbReference type="EMBL" id="CAL5993657.1"/>
    </source>
</evidence>